<name>A0A4C1SJ86_EUMVA</name>
<evidence type="ECO:0000313" key="3">
    <source>
        <dbReference type="Proteomes" id="UP000299102"/>
    </source>
</evidence>
<feature type="compositionally biased region" description="Basic residues" evidence="1">
    <location>
        <begin position="94"/>
        <end position="107"/>
    </location>
</feature>
<proteinExistence type="predicted"/>
<organism evidence="2 3">
    <name type="scientific">Eumeta variegata</name>
    <name type="common">Bagworm moth</name>
    <name type="synonym">Eumeta japonica</name>
    <dbReference type="NCBI Taxonomy" id="151549"/>
    <lineage>
        <taxon>Eukaryota</taxon>
        <taxon>Metazoa</taxon>
        <taxon>Ecdysozoa</taxon>
        <taxon>Arthropoda</taxon>
        <taxon>Hexapoda</taxon>
        <taxon>Insecta</taxon>
        <taxon>Pterygota</taxon>
        <taxon>Neoptera</taxon>
        <taxon>Endopterygota</taxon>
        <taxon>Lepidoptera</taxon>
        <taxon>Glossata</taxon>
        <taxon>Ditrysia</taxon>
        <taxon>Tineoidea</taxon>
        <taxon>Psychidae</taxon>
        <taxon>Oiketicinae</taxon>
        <taxon>Eumeta</taxon>
    </lineage>
</organism>
<dbReference type="EMBL" id="BGZK01003500">
    <property type="protein sequence ID" value="GBP01956.1"/>
    <property type="molecule type" value="Genomic_DNA"/>
</dbReference>
<sequence>PRSSRGRVGTRRGRCGGRGRRRRRRRRPAAAARAGGGAPRATPRRGARAQIGAPRNAVTFEVQRCADNERPRIIAERIRTRGGARAPDECQFQRHSHRSLRPRHRFV</sequence>
<feature type="non-terminal residue" evidence="2">
    <location>
        <position position="107"/>
    </location>
</feature>
<evidence type="ECO:0000313" key="2">
    <source>
        <dbReference type="EMBL" id="GBP01956.1"/>
    </source>
</evidence>
<feature type="region of interest" description="Disordered" evidence="1">
    <location>
        <begin position="1"/>
        <end position="50"/>
    </location>
</feature>
<protein>
    <submittedName>
        <fullName evidence="2">Uncharacterized protein</fullName>
    </submittedName>
</protein>
<feature type="non-terminal residue" evidence="2">
    <location>
        <position position="1"/>
    </location>
</feature>
<dbReference type="Proteomes" id="UP000299102">
    <property type="component" value="Unassembled WGS sequence"/>
</dbReference>
<evidence type="ECO:0000256" key="1">
    <source>
        <dbReference type="SAM" id="MobiDB-lite"/>
    </source>
</evidence>
<comment type="caution">
    <text evidence="2">The sequence shown here is derived from an EMBL/GenBank/DDBJ whole genome shotgun (WGS) entry which is preliminary data.</text>
</comment>
<reference evidence="2 3" key="1">
    <citation type="journal article" date="2019" name="Commun. Biol.">
        <title>The bagworm genome reveals a unique fibroin gene that provides high tensile strength.</title>
        <authorList>
            <person name="Kono N."/>
            <person name="Nakamura H."/>
            <person name="Ohtoshi R."/>
            <person name="Tomita M."/>
            <person name="Numata K."/>
            <person name="Arakawa K."/>
        </authorList>
    </citation>
    <scope>NUCLEOTIDE SEQUENCE [LARGE SCALE GENOMIC DNA]</scope>
</reference>
<dbReference type="AlphaFoldDB" id="A0A4C1SJ86"/>
<gene>
    <name evidence="2" type="ORF">EVAR_68350_1</name>
</gene>
<accession>A0A4C1SJ86</accession>
<feature type="compositionally biased region" description="Basic residues" evidence="1">
    <location>
        <begin position="1"/>
        <end position="28"/>
    </location>
</feature>
<feature type="region of interest" description="Disordered" evidence="1">
    <location>
        <begin position="80"/>
        <end position="107"/>
    </location>
</feature>
<keyword evidence="3" id="KW-1185">Reference proteome</keyword>